<protein>
    <submittedName>
        <fullName evidence="7">Siderophore ABC transporter substrate-binding protein</fullName>
    </submittedName>
</protein>
<comment type="subcellular location">
    <subcellularLocation>
        <location evidence="1">Cell envelope</location>
    </subcellularLocation>
</comment>
<evidence type="ECO:0000256" key="2">
    <source>
        <dbReference type="ARBA" id="ARBA00008814"/>
    </source>
</evidence>
<keyword evidence="8" id="KW-1185">Reference proteome</keyword>
<name>A0ABW4PV63_9MICO</name>
<feature type="domain" description="Fe/B12 periplasmic-binding" evidence="6">
    <location>
        <begin position="67"/>
        <end position="338"/>
    </location>
</feature>
<dbReference type="PANTHER" id="PTHR30532:SF28">
    <property type="entry name" value="PETROBACTIN-BINDING PROTEIN YCLQ"/>
    <property type="match status" value="1"/>
</dbReference>
<dbReference type="SUPFAM" id="SSF53807">
    <property type="entry name" value="Helical backbone' metal receptor"/>
    <property type="match status" value="1"/>
</dbReference>
<keyword evidence="3" id="KW-0813">Transport</keyword>
<dbReference type="Gene3D" id="3.40.50.1980">
    <property type="entry name" value="Nitrogenase molybdenum iron protein domain"/>
    <property type="match status" value="2"/>
</dbReference>
<comment type="similarity">
    <text evidence="2">Belongs to the bacterial solute-binding protein 8 family.</text>
</comment>
<dbReference type="InterPro" id="IPR002491">
    <property type="entry name" value="ABC_transptr_periplasmic_BD"/>
</dbReference>
<dbReference type="RefSeq" id="WP_343903932.1">
    <property type="nucleotide sequence ID" value="NZ_BAAAIS010000002.1"/>
</dbReference>
<dbReference type="PROSITE" id="PS51318">
    <property type="entry name" value="TAT"/>
    <property type="match status" value="1"/>
</dbReference>
<feature type="chain" id="PRO_5047305502" evidence="5">
    <location>
        <begin position="32"/>
        <end position="338"/>
    </location>
</feature>
<proteinExistence type="inferred from homology"/>
<evidence type="ECO:0000256" key="5">
    <source>
        <dbReference type="SAM" id="SignalP"/>
    </source>
</evidence>
<dbReference type="InterPro" id="IPR006311">
    <property type="entry name" value="TAT_signal"/>
</dbReference>
<reference evidence="8" key="1">
    <citation type="journal article" date="2019" name="Int. J. Syst. Evol. Microbiol.">
        <title>The Global Catalogue of Microorganisms (GCM) 10K type strain sequencing project: providing services to taxonomists for standard genome sequencing and annotation.</title>
        <authorList>
            <consortium name="The Broad Institute Genomics Platform"/>
            <consortium name="The Broad Institute Genome Sequencing Center for Infectious Disease"/>
            <person name="Wu L."/>
            <person name="Ma J."/>
        </authorList>
    </citation>
    <scope>NUCLEOTIDE SEQUENCE [LARGE SCALE GENOMIC DNA]</scope>
    <source>
        <strain evidence="8">JCM 11650</strain>
    </source>
</reference>
<gene>
    <name evidence="7" type="ORF">ACFSDA_06315</name>
</gene>
<keyword evidence="4 5" id="KW-0732">Signal</keyword>
<evidence type="ECO:0000313" key="8">
    <source>
        <dbReference type="Proteomes" id="UP001597280"/>
    </source>
</evidence>
<evidence type="ECO:0000256" key="3">
    <source>
        <dbReference type="ARBA" id="ARBA00022448"/>
    </source>
</evidence>
<comment type="caution">
    <text evidence="7">The sequence shown here is derived from an EMBL/GenBank/DDBJ whole genome shotgun (WGS) entry which is preliminary data.</text>
</comment>
<evidence type="ECO:0000259" key="6">
    <source>
        <dbReference type="PROSITE" id="PS50983"/>
    </source>
</evidence>
<dbReference type="Pfam" id="PF01497">
    <property type="entry name" value="Peripla_BP_2"/>
    <property type="match status" value="1"/>
</dbReference>
<dbReference type="PROSITE" id="PS51257">
    <property type="entry name" value="PROKAR_LIPOPROTEIN"/>
    <property type="match status" value="1"/>
</dbReference>
<accession>A0ABW4PV63</accession>
<dbReference type="PANTHER" id="PTHR30532">
    <property type="entry name" value="IRON III DICITRATE-BINDING PERIPLASMIC PROTEIN"/>
    <property type="match status" value="1"/>
</dbReference>
<dbReference type="EMBL" id="JBHUFL010000002">
    <property type="protein sequence ID" value="MFD1834689.1"/>
    <property type="molecule type" value="Genomic_DNA"/>
</dbReference>
<evidence type="ECO:0000256" key="1">
    <source>
        <dbReference type="ARBA" id="ARBA00004196"/>
    </source>
</evidence>
<evidence type="ECO:0000313" key="7">
    <source>
        <dbReference type="EMBL" id="MFD1834689.1"/>
    </source>
</evidence>
<feature type="signal peptide" evidence="5">
    <location>
        <begin position="1"/>
        <end position="31"/>
    </location>
</feature>
<dbReference type="InterPro" id="IPR051313">
    <property type="entry name" value="Bact_iron-sidero_bind"/>
</dbReference>
<dbReference type="PROSITE" id="PS50983">
    <property type="entry name" value="FE_B12_PBP"/>
    <property type="match status" value="1"/>
</dbReference>
<sequence length="338" mass="34986">MTTALSRRTLGSASVAGALGLLLAACSGADADTAAGASDAGGAAGSVGTVEIEDNNGTQTIVTPPASVVATDNRTFETLEAWGVPLTAAARELMPTTIGYKTDESIVDLGNHREPDLEAVVAAQPTLIINGQRFTQFHDDLARLAPDATVLELDPRDDQPFADELKRQVTALGTIFGKETEAADLGTGLDAAMDRVKAAYDGSSTVMAVNVSGGEIGYIAPGAGRTLGWAFEALGLVPALEVEGASDDHQGDDISVEAIASANPAWILVMDRDAAVSADDPSYEPAAQVLEASEALAGVTAVTEGNILYMPEDTYTNEGIQTYTEFFESFADALEKKA</sequence>
<dbReference type="Proteomes" id="UP001597280">
    <property type="component" value="Unassembled WGS sequence"/>
</dbReference>
<evidence type="ECO:0000256" key="4">
    <source>
        <dbReference type="ARBA" id="ARBA00022729"/>
    </source>
</evidence>
<organism evidence="7 8">
    <name type="scientific">Brachybacterium rhamnosum</name>
    <dbReference type="NCBI Taxonomy" id="173361"/>
    <lineage>
        <taxon>Bacteria</taxon>
        <taxon>Bacillati</taxon>
        <taxon>Actinomycetota</taxon>
        <taxon>Actinomycetes</taxon>
        <taxon>Micrococcales</taxon>
        <taxon>Dermabacteraceae</taxon>
        <taxon>Brachybacterium</taxon>
    </lineage>
</organism>